<keyword evidence="3" id="KW-1185">Reference proteome</keyword>
<protein>
    <submittedName>
        <fullName evidence="2">Uncharacterized protein</fullName>
    </submittedName>
</protein>
<name>A0ABV0VH79_9TELE</name>
<evidence type="ECO:0000256" key="1">
    <source>
        <dbReference type="SAM" id="MobiDB-lite"/>
    </source>
</evidence>
<sequence length="69" mass="8104">MDGLDQTRMSHRSRQNQAVAGQSAGRKQSCPRSYLKPQRETTQNFLDQDLMFHIHQRILQPVYWLSSVM</sequence>
<reference evidence="2 3" key="1">
    <citation type="submission" date="2021-06" db="EMBL/GenBank/DDBJ databases">
        <authorList>
            <person name="Palmer J.M."/>
        </authorList>
    </citation>
    <scope>NUCLEOTIDE SEQUENCE [LARGE SCALE GENOMIC DNA]</scope>
    <source>
        <strain evidence="3">if_2019</strain>
        <tissue evidence="2">Muscle</tissue>
    </source>
</reference>
<accession>A0ABV0VH79</accession>
<comment type="caution">
    <text evidence="2">The sequence shown here is derived from an EMBL/GenBank/DDBJ whole genome shotgun (WGS) entry which is preliminary data.</text>
</comment>
<feature type="region of interest" description="Disordered" evidence="1">
    <location>
        <begin position="1"/>
        <end position="35"/>
    </location>
</feature>
<gene>
    <name evidence="2" type="ORF">ILYODFUR_026003</name>
</gene>
<dbReference type="Proteomes" id="UP001482620">
    <property type="component" value="Unassembled WGS sequence"/>
</dbReference>
<evidence type="ECO:0000313" key="2">
    <source>
        <dbReference type="EMBL" id="MEQ2256622.1"/>
    </source>
</evidence>
<dbReference type="EMBL" id="JAHRIQ010107510">
    <property type="protein sequence ID" value="MEQ2256622.1"/>
    <property type="molecule type" value="Genomic_DNA"/>
</dbReference>
<organism evidence="2 3">
    <name type="scientific">Ilyodon furcidens</name>
    <name type="common">goldbreast splitfin</name>
    <dbReference type="NCBI Taxonomy" id="33524"/>
    <lineage>
        <taxon>Eukaryota</taxon>
        <taxon>Metazoa</taxon>
        <taxon>Chordata</taxon>
        <taxon>Craniata</taxon>
        <taxon>Vertebrata</taxon>
        <taxon>Euteleostomi</taxon>
        <taxon>Actinopterygii</taxon>
        <taxon>Neopterygii</taxon>
        <taxon>Teleostei</taxon>
        <taxon>Neoteleostei</taxon>
        <taxon>Acanthomorphata</taxon>
        <taxon>Ovalentaria</taxon>
        <taxon>Atherinomorphae</taxon>
        <taxon>Cyprinodontiformes</taxon>
        <taxon>Goodeidae</taxon>
        <taxon>Ilyodon</taxon>
    </lineage>
</organism>
<evidence type="ECO:0000313" key="3">
    <source>
        <dbReference type="Proteomes" id="UP001482620"/>
    </source>
</evidence>
<proteinExistence type="predicted"/>